<gene>
    <name evidence="10" type="ORF">GSLYS_00006979001</name>
</gene>
<evidence type="ECO:0000256" key="2">
    <source>
        <dbReference type="ARBA" id="ARBA00022737"/>
    </source>
</evidence>
<evidence type="ECO:0000256" key="5">
    <source>
        <dbReference type="ARBA" id="ARBA00023015"/>
    </source>
</evidence>
<evidence type="ECO:0000256" key="4">
    <source>
        <dbReference type="ARBA" id="ARBA00022833"/>
    </source>
</evidence>
<reference evidence="10 11" key="1">
    <citation type="submission" date="2024-04" db="EMBL/GenBank/DDBJ databases">
        <authorList>
            <consortium name="Genoscope - CEA"/>
            <person name="William W."/>
        </authorList>
    </citation>
    <scope>NUCLEOTIDE SEQUENCE [LARGE SCALE GENOMIC DNA]</scope>
</reference>
<accession>A0AAV2HKA4</accession>
<keyword evidence="11" id="KW-1185">Reference proteome</keyword>
<protein>
    <recommendedName>
        <fullName evidence="9">C2H2-type domain-containing protein</fullName>
    </recommendedName>
</protein>
<evidence type="ECO:0000256" key="6">
    <source>
        <dbReference type="ARBA" id="ARBA00023163"/>
    </source>
</evidence>
<keyword evidence="2" id="KW-0677">Repeat</keyword>
<dbReference type="SMART" id="SM00355">
    <property type="entry name" value="ZnF_C2H2"/>
    <property type="match status" value="4"/>
</dbReference>
<organism evidence="10 11">
    <name type="scientific">Lymnaea stagnalis</name>
    <name type="common">Great pond snail</name>
    <name type="synonym">Helix stagnalis</name>
    <dbReference type="NCBI Taxonomy" id="6523"/>
    <lineage>
        <taxon>Eukaryota</taxon>
        <taxon>Metazoa</taxon>
        <taxon>Spiralia</taxon>
        <taxon>Lophotrochozoa</taxon>
        <taxon>Mollusca</taxon>
        <taxon>Gastropoda</taxon>
        <taxon>Heterobranchia</taxon>
        <taxon>Euthyneura</taxon>
        <taxon>Panpulmonata</taxon>
        <taxon>Hygrophila</taxon>
        <taxon>Lymnaeoidea</taxon>
        <taxon>Lymnaeidae</taxon>
        <taxon>Lymnaea</taxon>
    </lineage>
</organism>
<dbReference type="FunFam" id="3.30.160.60:FF:000621">
    <property type="entry name" value="FLT3-interacting zinc finger 1"/>
    <property type="match status" value="1"/>
</dbReference>
<keyword evidence="6" id="KW-0804">Transcription</keyword>
<dbReference type="PANTHER" id="PTHR24377">
    <property type="entry name" value="IP01015P-RELATED"/>
    <property type="match status" value="1"/>
</dbReference>
<dbReference type="SUPFAM" id="SSF57667">
    <property type="entry name" value="beta-beta-alpha zinc fingers"/>
    <property type="match status" value="3"/>
</dbReference>
<feature type="non-terminal residue" evidence="10">
    <location>
        <position position="1"/>
    </location>
</feature>
<evidence type="ECO:0000256" key="8">
    <source>
        <dbReference type="PROSITE-ProRule" id="PRU00042"/>
    </source>
</evidence>
<evidence type="ECO:0000256" key="3">
    <source>
        <dbReference type="ARBA" id="ARBA00022771"/>
    </source>
</evidence>
<dbReference type="GO" id="GO:0008270">
    <property type="term" value="F:zinc ion binding"/>
    <property type="evidence" value="ECO:0007669"/>
    <property type="project" value="UniProtKB-KW"/>
</dbReference>
<feature type="domain" description="C2H2-type" evidence="9">
    <location>
        <begin position="210"/>
        <end position="234"/>
    </location>
</feature>
<sequence length="234" mass="26613">IDPKIEIDDTDYHKILKEEIDTEFGAVAEIDNHSREFSMFSIKKEEIVCSNYTETNILPSCLEEALCASVNNEIQTKVRSLPKLFNKINNNGAANVISFTKMETRKETLQQRPAEVCNLNDGEKPYKCKICPADFSNESSLAVHKSVHTLTKSQRCNICSAAFYDKTSLRRHQRVHKLKKPYNCNICHISFANNLKLAVHQSVHAGENPYQCNFCPAAFPYKSHLASHKRQHLG</sequence>
<keyword evidence="1" id="KW-0479">Metal-binding</keyword>
<dbReference type="EMBL" id="CAXITT010000129">
    <property type="protein sequence ID" value="CAL1532961.1"/>
    <property type="molecule type" value="Genomic_DNA"/>
</dbReference>
<keyword evidence="7" id="KW-0539">Nucleus</keyword>
<evidence type="ECO:0000313" key="10">
    <source>
        <dbReference type="EMBL" id="CAL1532961.1"/>
    </source>
</evidence>
<dbReference type="Gene3D" id="3.30.160.60">
    <property type="entry name" value="Classic Zinc Finger"/>
    <property type="match status" value="4"/>
</dbReference>
<feature type="domain" description="C2H2-type" evidence="9">
    <location>
        <begin position="182"/>
        <end position="209"/>
    </location>
</feature>
<dbReference type="Proteomes" id="UP001497497">
    <property type="component" value="Unassembled WGS sequence"/>
</dbReference>
<dbReference type="InterPro" id="IPR050826">
    <property type="entry name" value="Krueppel_C2H2_ZnFinger"/>
</dbReference>
<feature type="domain" description="C2H2-type" evidence="9">
    <location>
        <begin position="126"/>
        <end position="153"/>
    </location>
</feature>
<dbReference type="InterPro" id="IPR036236">
    <property type="entry name" value="Znf_C2H2_sf"/>
</dbReference>
<feature type="non-terminal residue" evidence="10">
    <location>
        <position position="234"/>
    </location>
</feature>
<dbReference type="PROSITE" id="PS00028">
    <property type="entry name" value="ZINC_FINGER_C2H2_1"/>
    <property type="match status" value="4"/>
</dbReference>
<evidence type="ECO:0000259" key="9">
    <source>
        <dbReference type="PROSITE" id="PS50157"/>
    </source>
</evidence>
<dbReference type="Pfam" id="PF00096">
    <property type="entry name" value="zf-C2H2"/>
    <property type="match status" value="4"/>
</dbReference>
<dbReference type="InterPro" id="IPR013087">
    <property type="entry name" value="Znf_C2H2_type"/>
</dbReference>
<evidence type="ECO:0000256" key="7">
    <source>
        <dbReference type="ARBA" id="ARBA00023242"/>
    </source>
</evidence>
<feature type="domain" description="C2H2-type" evidence="9">
    <location>
        <begin position="154"/>
        <end position="181"/>
    </location>
</feature>
<proteinExistence type="predicted"/>
<keyword evidence="3 8" id="KW-0863">Zinc-finger</keyword>
<dbReference type="AlphaFoldDB" id="A0AAV2HKA4"/>
<dbReference type="FunFam" id="3.30.160.60:FF:002343">
    <property type="entry name" value="Zinc finger protein 33A"/>
    <property type="match status" value="1"/>
</dbReference>
<evidence type="ECO:0000256" key="1">
    <source>
        <dbReference type="ARBA" id="ARBA00022723"/>
    </source>
</evidence>
<comment type="caution">
    <text evidence="10">The sequence shown here is derived from an EMBL/GenBank/DDBJ whole genome shotgun (WGS) entry which is preliminary data.</text>
</comment>
<evidence type="ECO:0000313" key="11">
    <source>
        <dbReference type="Proteomes" id="UP001497497"/>
    </source>
</evidence>
<name>A0AAV2HKA4_LYMST</name>
<keyword evidence="5" id="KW-0805">Transcription regulation</keyword>
<dbReference type="PROSITE" id="PS50157">
    <property type="entry name" value="ZINC_FINGER_C2H2_2"/>
    <property type="match status" value="4"/>
</dbReference>
<keyword evidence="4" id="KW-0862">Zinc</keyword>